<feature type="compositionally biased region" description="Basic residues" evidence="1">
    <location>
        <begin position="1"/>
        <end position="13"/>
    </location>
</feature>
<sequence length="185" mass="19821">MPRHLPPQRKPSHAKPLPPLKRPIAKRAPAELALSSTGRTAVPHVLLAQLTASDDDAAVAERLAALIRECLESCEGRRTSGGSLGSMLRERATRSAWLASSGVKSISAFMKSRWGSLEGFVQAHASKGLVLRADGLIALSDATAEEDPMRAPAWTHALAAEKPAPSREMVEELASETARQLSDFQ</sequence>
<organism evidence="2 3">
    <name type="scientific">Prymnesium parvum</name>
    <name type="common">Toxic golden alga</name>
    <dbReference type="NCBI Taxonomy" id="97485"/>
    <lineage>
        <taxon>Eukaryota</taxon>
        <taxon>Haptista</taxon>
        <taxon>Haptophyta</taxon>
        <taxon>Prymnesiophyceae</taxon>
        <taxon>Prymnesiales</taxon>
        <taxon>Prymnesiaceae</taxon>
        <taxon>Prymnesium</taxon>
    </lineage>
</organism>
<feature type="region of interest" description="Disordered" evidence="1">
    <location>
        <begin position="161"/>
        <end position="185"/>
    </location>
</feature>
<dbReference type="EMBL" id="JBGBPQ010000001">
    <property type="protein sequence ID" value="KAL1529157.1"/>
    <property type="molecule type" value="Genomic_DNA"/>
</dbReference>
<evidence type="ECO:0000256" key="1">
    <source>
        <dbReference type="SAM" id="MobiDB-lite"/>
    </source>
</evidence>
<feature type="region of interest" description="Disordered" evidence="1">
    <location>
        <begin position="1"/>
        <end position="26"/>
    </location>
</feature>
<evidence type="ECO:0000313" key="3">
    <source>
        <dbReference type="Proteomes" id="UP001515480"/>
    </source>
</evidence>
<proteinExistence type="predicted"/>
<evidence type="ECO:0000313" key="2">
    <source>
        <dbReference type="EMBL" id="KAL1529157.1"/>
    </source>
</evidence>
<reference evidence="2 3" key="1">
    <citation type="journal article" date="2024" name="Science">
        <title>Giant polyketide synthase enzymes in the biosynthesis of giant marine polyether toxins.</title>
        <authorList>
            <person name="Fallon T.R."/>
            <person name="Shende V.V."/>
            <person name="Wierzbicki I.H."/>
            <person name="Pendleton A.L."/>
            <person name="Watervoot N.F."/>
            <person name="Auber R.P."/>
            <person name="Gonzalez D.J."/>
            <person name="Wisecaver J.H."/>
            <person name="Moore B.S."/>
        </authorList>
    </citation>
    <scope>NUCLEOTIDE SEQUENCE [LARGE SCALE GENOMIC DNA]</scope>
    <source>
        <strain evidence="2 3">12B1</strain>
    </source>
</reference>
<dbReference type="AlphaFoldDB" id="A0AB34K7J6"/>
<accession>A0AB34K7J6</accession>
<keyword evidence="3" id="KW-1185">Reference proteome</keyword>
<name>A0AB34K7J6_PRYPA</name>
<gene>
    <name evidence="2" type="ORF">AB1Y20_000116</name>
</gene>
<protein>
    <submittedName>
        <fullName evidence="2">Uncharacterized protein</fullName>
    </submittedName>
</protein>
<dbReference type="Proteomes" id="UP001515480">
    <property type="component" value="Unassembled WGS sequence"/>
</dbReference>
<comment type="caution">
    <text evidence="2">The sequence shown here is derived from an EMBL/GenBank/DDBJ whole genome shotgun (WGS) entry which is preliminary data.</text>
</comment>